<protein>
    <recommendedName>
        <fullName evidence="6">NAD(P)(+)--arginine ADP-ribosyltransferase</fullName>
    </recommendedName>
</protein>
<dbReference type="AlphaFoldDB" id="A0A815PUH2"/>
<dbReference type="SUPFAM" id="SSF56399">
    <property type="entry name" value="ADP-ribosylation"/>
    <property type="match status" value="1"/>
</dbReference>
<evidence type="ECO:0000313" key="4">
    <source>
        <dbReference type="EMBL" id="CAF1454127.1"/>
    </source>
</evidence>
<dbReference type="Pfam" id="PF13424">
    <property type="entry name" value="TPR_12"/>
    <property type="match status" value="2"/>
</dbReference>
<dbReference type="SUPFAM" id="SSF48452">
    <property type="entry name" value="TPR-like"/>
    <property type="match status" value="1"/>
</dbReference>
<dbReference type="Gene3D" id="1.25.40.10">
    <property type="entry name" value="Tetratricopeptide repeat domain"/>
    <property type="match status" value="2"/>
</dbReference>
<dbReference type="Gene3D" id="3.90.176.10">
    <property type="entry name" value="Toxin ADP-ribosyltransferase, Chain A, domain 1"/>
    <property type="match status" value="1"/>
</dbReference>
<organism evidence="4 5">
    <name type="scientific">Adineta ricciae</name>
    <name type="common">Rotifer</name>
    <dbReference type="NCBI Taxonomy" id="249248"/>
    <lineage>
        <taxon>Eukaryota</taxon>
        <taxon>Metazoa</taxon>
        <taxon>Spiralia</taxon>
        <taxon>Gnathifera</taxon>
        <taxon>Rotifera</taxon>
        <taxon>Eurotatoria</taxon>
        <taxon>Bdelloidea</taxon>
        <taxon>Adinetida</taxon>
        <taxon>Adinetidae</taxon>
        <taxon>Adineta</taxon>
    </lineage>
</organism>
<keyword evidence="2 3" id="KW-0802">TPR repeat</keyword>
<proteinExistence type="predicted"/>
<dbReference type="InterPro" id="IPR011990">
    <property type="entry name" value="TPR-like_helical_dom_sf"/>
</dbReference>
<dbReference type="InterPro" id="IPR019734">
    <property type="entry name" value="TPR_rpt"/>
</dbReference>
<comment type="caution">
    <text evidence="4">The sequence shown here is derived from an EMBL/GenBank/DDBJ whole genome shotgun (WGS) entry which is preliminary data.</text>
</comment>
<dbReference type="Proteomes" id="UP000663852">
    <property type="component" value="Unassembled WGS sequence"/>
</dbReference>
<evidence type="ECO:0000256" key="2">
    <source>
        <dbReference type="ARBA" id="ARBA00022803"/>
    </source>
</evidence>
<evidence type="ECO:0000256" key="1">
    <source>
        <dbReference type="ARBA" id="ARBA00022737"/>
    </source>
</evidence>
<dbReference type="PANTHER" id="PTHR45641">
    <property type="entry name" value="TETRATRICOPEPTIDE REPEAT PROTEIN (AFU_ORTHOLOGUE AFUA_6G03870)"/>
    <property type="match status" value="1"/>
</dbReference>
<dbReference type="OrthoDB" id="5986190at2759"/>
<dbReference type="SMART" id="SM00028">
    <property type="entry name" value="TPR"/>
    <property type="match status" value="5"/>
</dbReference>
<accession>A0A815PUH2</accession>
<reference evidence="4" key="1">
    <citation type="submission" date="2021-02" db="EMBL/GenBank/DDBJ databases">
        <authorList>
            <person name="Nowell W R."/>
        </authorList>
    </citation>
    <scope>NUCLEOTIDE SEQUENCE</scope>
</reference>
<evidence type="ECO:0000313" key="5">
    <source>
        <dbReference type="Proteomes" id="UP000663852"/>
    </source>
</evidence>
<keyword evidence="1" id="KW-0677">Repeat</keyword>
<evidence type="ECO:0008006" key="6">
    <source>
        <dbReference type="Google" id="ProtNLM"/>
    </source>
</evidence>
<evidence type="ECO:0000256" key="3">
    <source>
        <dbReference type="PROSITE-ProRule" id="PRU00339"/>
    </source>
</evidence>
<name>A0A815PUH2_ADIRI</name>
<dbReference type="EMBL" id="CAJNOJ010000454">
    <property type="protein sequence ID" value="CAF1454127.1"/>
    <property type="molecule type" value="Genomic_DNA"/>
</dbReference>
<gene>
    <name evidence="4" type="ORF">EDS130_LOCUS39713</name>
</gene>
<dbReference type="PROSITE" id="PS50005">
    <property type="entry name" value="TPR"/>
    <property type="match status" value="1"/>
</dbReference>
<feature type="repeat" description="TPR" evidence="3">
    <location>
        <begin position="735"/>
        <end position="768"/>
    </location>
</feature>
<sequence length="911" mass="107120">MTQVPLVDHTQRIPFTTEHSTTIDSNSLKEINEYKWQRCWNERRKLHRNRNYNNECDCECGSDEDDIFELEDLDRRLRQLKNFNRIPKSIDDNFEIDALEQRINILQEQIIMKNNKRASNFYEECMHEARVMLHRMRAPLCADDQEWKRMLDNLENDMEVDEEYIINQQDNRILNSIINEGPMKTLPTVYLNKNEKNHPHSSETTIVFNNATECHKYISSLHEPIQLIISNEYINDKELMKTFYNNFKISSIIQLDDNNEIEQKQSFKPLLLRNQQRLIIIILTSDSQDDEILNLSKQLILTTDCINIFDNAVDCFDYISTTKNSLISVIVLGDYANNQKILNMLNECPSVTMIYCQTDNQEFTNIYPKLQATFIELNPLCQRINTNLPVVPETFNVFSPNNIEQSIRDLNTENIAFIWYQIMIDLIRSFPNTDQTRNNFLMECRQQCIGDNYRLREIDDFERNYRSTAACEYYKKTACFFQIINEALRKQNVTKIYNLRMFINDISTQILEKNDTTIKKITVYRGQCIGNEEIDKLQGKEESFIAFNSFLSTTLNEEVANAFGGGGFSTNSETHSFLIIEIETTTNMCCDLSKYPGFPDEEEYLFMIGTIFKIISFKFESNKTYKMKLSCYEDQDCKQLDIIKKHFQQKISFDYGPINLIWGRFLYHIGEYNSAKEYYIKLLEELTNNQSDLIITITNDLAQIYFRQGLYIEANNYQEKALNQANQLFPTSNESILYENHGNILVKLNKYAKALDAYRHALIIENRRKPQRKEHLARIHSNMGMVHNYLHQFPLALRCFRHAFQIQRRISLANATDLAATCNNLGIVYTNIGEHKLAHKYYSEAFSIALRSLPYDHPTTQMYLRNRDIYLTATPLHENKKPYFIEIAHLYRRDSNATIAEIEITLDSANN</sequence>
<dbReference type="PROSITE" id="PS51996">
    <property type="entry name" value="TR_MART"/>
    <property type="match status" value="1"/>
</dbReference>
<dbReference type="PANTHER" id="PTHR45641:SF19">
    <property type="entry name" value="NEPHROCYSTIN-3"/>
    <property type="match status" value="1"/>
</dbReference>